<feature type="compositionally biased region" description="Polar residues" evidence="1">
    <location>
        <begin position="372"/>
        <end position="392"/>
    </location>
</feature>
<feature type="region of interest" description="Disordered" evidence="1">
    <location>
        <begin position="233"/>
        <end position="286"/>
    </location>
</feature>
<accession>A0ABP0ZLT7</accession>
<reference evidence="2 3" key="1">
    <citation type="submission" date="2024-03" db="EMBL/GenBank/DDBJ databases">
        <authorList>
            <person name="Brejova B."/>
        </authorList>
    </citation>
    <scope>NUCLEOTIDE SEQUENCE [LARGE SCALE GENOMIC DNA]</scope>
    <source>
        <strain evidence="2 3">CBS 14171</strain>
    </source>
</reference>
<feature type="region of interest" description="Disordered" evidence="1">
    <location>
        <begin position="348"/>
        <end position="404"/>
    </location>
</feature>
<feature type="compositionally biased region" description="Low complexity" evidence="1">
    <location>
        <begin position="311"/>
        <end position="324"/>
    </location>
</feature>
<sequence>MPQKRTRIPQTFHINKYSAIKSAAGGGGWHHHPQRSELSASFIVSPNEEIEMLVQWKGMNIDRHLIPLNKEKYVIKLLKKCPCIGIKCSEAFPSQNVVVRCQISLETAEEYEQCCQMFEFVGIGVGAETGAGTGTGVGVGGSRGDVASINYGHCSQPVARENGADNALVLRPRTVVPATLAAAAAAATDEHTQTQYSNGFDIESQLESCQTQVRQLASQVQMMQSQTGQLQASQSQCVPSQPSNQFLPTSLQPSHFQSSQLQSGPSHSSQFPRSQLQTSQLQSSHIIQGADASQVGVQPFQQPAAMPMNRASAHSTQQQQQQGQQKSCSCQQAQVATGTPIHQEYLSSQPQRQHLPPPPPPPSSHFHAPVSQSPQTQAASALQQQRTRQVNNLDAPISEDTRNGEFKLDLGPYVVMTDSELRAKIRERCQSQEFRNFVKRIDRVFDNYCEGGG</sequence>
<feature type="compositionally biased region" description="Low complexity" evidence="1">
    <location>
        <begin position="257"/>
        <end position="284"/>
    </location>
</feature>
<dbReference type="InterPro" id="IPR004354">
    <property type="entry name" value="Meiotic_Rec114"/>
</dbReference>
<dbReference type="RefSeq" id="XP_066829238.1">
    <property type="nucleotide sequence ID" value="XM_066972285.1"/>
</dbReference>
<organism evidence="2 3">
    <name type="scientific">Lodderomyces beijingensis</name>
    <dbReference type="NCBI Taxonomy" id="1775926"/>
    <lineage>
        <taxon>Eukaryota</taxon>
        <taxon>Fungi</taxon>
        <taxon>Dikarya</taxon>
        <taxon>Ascomycota</taxon>
        <taxon>Saccharomycotina</taxon>
        <taxon>Pichiomycetes</taxon>
        <taxon>Debaryomycetaceae</taxon>
        <taxon>Candida/Lodderomyces clade</taxon>
        <taxon>Lodderomyces</taxon>
    </lineage>
</organism>
<keyword evidence="3" id="KW-1185">Reference proteome</keyword>
<dbReference type="GeneID" id="92207496"/>
<feature type="region of interest" description="Disordered" evidence="1">
    <location>
        <begin position="305"/>
        <end position="324"/>
    </location>
</feature>
<protein>
    <submittedName>
        <fullName evidence="2">Uncharacterized protein</fullName>
    </submittedName>
</protein>
<evidence type="ECO:0000313" key="3">
    <source>
        <dbReference type="Proteomes" id="UP001497383"/>
    </source>
</evidence>
<proteinExistence type="predicted"/>
<feature type="compositionally biased region" description="Polar residues" evidence="1">
    <location>
        <begin position="233"/>
        <end position="256"/>
    </location>
</feature>
<evidence type="ECO:0000256" key="1">
    <source>
        <dbReference type="SAM" id="MobiDB-lite"/>
    </source>
</evidence>
<dbReference type="Pfam" id="PF03525">
    <property type="entry name" value="Meiotic_rec114"/>
    <property type="match status" value="1"/>
</dbReference>
<gene>
    <name evidence="2" type="ORF">LODBEIA_P23000</name>
</gene>
<dbReference type="Proteomes" id="UP001497383">
    <property type="component" value="Chromosome 3"/>
</dbReference>
<dbReference type="EMBL" id="OZ022407">
    <property type="protein sequence ID" value="CAK9437922.1"/>
    <property type="molecule type" value="Genomic_DNA"/>
</dbReference>
<name>A0ABP0ZLT7_9ASCO</name>
<evidence type="ECO:0000313" key="2">
    <source>
        <dbReference type="EMBL" id="CAK9437922.1"/>
    </source>
</evidence>